<feature type="domain" description="D-isomer specific 2-hydroxyacid dehydrogenase catalytic" evidence="5">
    <location>
        <begin position="12"/>
        <end position="309"/>
    </location>
</feature>
<dbReference type="InterPro" id="IPR006139">
    <property type="entry name" value="D-isomer_2_OHA_DH_cat_dom"/>
</dbReference>
<evidence type="ECO:0000259" key="5">
    <source>
        <dbReference type="Pfam" id="PF00389"/>
    </source>
</evidence>
<accession>A0ABM8Q638</accession>
<dbReference type="RefSeq" id="WP_229932780.1">
    <property type="nucleotide sequence ID" value="NZ_CAJHOF010000007.1"/>
</dbReference>
<organism evidence="7 8">
    <name type="scientific">Campylobacter majalis</name>
    <dbReference type="NCBI Taxonomy" id="2790656"/>
    <lineage>
        <taxon>Bacteria</taxon>
        <taxon>Pseudomonadati</taxon>
        <taxon>Campylobacterota</taxon>
        <taxon>Epsilonproteobacteria</taxon>
        <taxon>Campylobacterales</taxon>
        <taxon>Campylobacteraceae</taxon>
        <taxon>Campylobacter</taxon>
    </lineage>
</organism>
<dbReference type="GO" id="GO:0016618">
    <property type="term" value="F:hydroxypyruvate reductase [NAD(P)H] activity"/>
    <property type="evidence" value="ECO:0007669"/>
    <property type="project" value="UniProtKB-EC"/>
</dbReference>
<dbReference type="SUPFAM" id="SSF51735">
    <property type="entry name" value="NAD(P)-binding Rossmann-fold domains"/>
    <property type="match status" value="1"/>
</dbReference>
<sequence length="309" mass="33574">MKVVCLDAKTLGDVDLSVFNQFGEFVCYQTTKPDETIARLKDADVVITNKVLITKDVIDACALKLICITATGTNNVDMAYAKEKSIPVKNVAGYSTNSVTQQTFASILAVLNEVKFYDDYVQSGGWAKSDIFVNLDRSIYEISGKKFGIIGLGEIGRNVANVAVAFGASVCYYSPSGNTQDVPYARVELEQMLKECDIISIHAPLNDKTKGLIGSGEFAKMKNGAILANFGRGGIVDEKALADAIDSKNIKACIDVLVSEPMNADNPLLNIKNKSNLIITPHIAWGSYEARVRLIEKVVINIKDFIDGK</sequence>
<dbReference type="InterPro" id="IPR006140">
    <property type="entry name" value="D-isomer_DH_NAD-bd"/>
</dbReference>
<keyword evidence="8" id="KW-1185">Reference proteome</keyword>
<dbReference type="NCBIfam" id="NF006263">
    <property type="entry name" value="PRK08410.1"/>
    <property type="match status" value="1"/>
</dbReference>
<dbReference type="Pfam" id="PF02826">
    <property type="entry name" value="2-Hacid_dh_C"/>
    <property type="match status" value="1"/>
</dbReference>
<reference evidence="7 8" key="1">
    <citation type="submission" date="2020-11" db="EMBL/GenBank/DDBJ databases">
        <authorList>
            <person name="Peeters C."/>
        </authorList>
    </citation>
    <scope>NUCLEOTIDE SEQUENCE [LARGE SCALE GENOMIC DNA]</scope>
    <source>
        <strain evidence="7 8">LMG 7974</strain>
    </source>
</reference>
<proteinExistence type="inferred from homology"/>
<keyword evidence="3" id="KW-0520">NAD</keyword>
<keyword evidence="2 4" id="KW-0560">Oxidoreductase</keyword>
<gene>
    <name evidence="7" type="primary">hpr</name>
    <name evidence="7" type="ORF">LMG7974_00978</name>
</gene>
<comment type="caution">
    <text evidence="7">The sequence shown here is derived from an EMBL/GenBank/DDBJ whole genome shotgun (WGS) entry which is preliminary data.</text>
</comment>
<dbReference type="PROSITE" id="PS00670">
    <property type="entry name" value="D_2_HYDROXYACID_DH_2"/>
    <property type="match status" value="1"/>
</dbReference>
<dbReference type="Proteomes" id="UP000789803">
    <property type="component" value="Unassembled WGS sequence"/>
</dbReference>
<dbReference type="PANTHER" id="PTHR43761">
    <property type="entry name" value="D-ISOMER SPECIFIC 2-HYDROXYACID DEHYDROGENASE FAMILY PROTEIN (AFU_ORTHOLOGUE AFUA_1G13630)"/>
    <property type="match status" value="1"/>
</dbReference>
<dbReference type="InterPro" id="IPR029753">
    <property type="entry name" value="D-isomer_DH_CS"/>
</dbReference>
<dbReference type="InterPro" id="IPR050418">
    <property type="entry name" value="D-iso_2-hydroxyacid_DH_PdxB"/>
</dbReference>
<dbReference type="PANTHER" id="PTHR43761:SF1">
    <property type="entry name" value="D-ISOMER SPECIFIC 2-HYDROXYACID DEHYDROGENASE CATALYTIC DOMAIN-CONTAINING PROTEIN-RELATED"/>
    <property type="match status" value="1"/>
</dbReference>
<comment type="similarity">
    <text evidence="1 4">Belongs to the D-isomer specific 2-hydroxyacid dehydrogenase family.</text>
</comment>
<protein>
    <submittedName>
        <fullName evidence="7">Hydroxypyruvate reductase</fullName>
        <ecNumber evidence="7">1.1.1.81</ecNumber>
    </submittedName>
</protein>
<dbReference type="InterPro" id="IPR036291">
    <property type="entry name" value="NAD(P)-bd_dom_sf"/>
</dbReference>
<evidence type="ECO:0000256" key="4">
    <source>
        <dbReference type="RuleBase" id="RU003719"/>
    </source>
</evidence>
<dbReference type="SUPFAM" id="SSF52283">
    <property type="entry name" value="Formate/glycerate dehydrogenase catalytic domain-like"/>
    <property type="match status" value="1"/>
</dbReference>
<evidence type="ECO:0000256" key="1">
    <source>
        <dbReference type="ARBA" id="ARBA00005854"/>
    </source>
</evidence>
<dbReference type="EC" id="1.1.1.81" evidence="7"/>
<evidence type="ECO:0000256" key="2">
    <source>
        <dbReference type="ARBA" id="ARBA00023002"/>
    </source>
</evidence>
<name>A0ABM8Q638_9BACT</name>
<evidence type="ECO:0000313" key="7">
    <source>
        <dbReference type="EMBL" id="CAD7288375.1"/>
    </source>
</evidence>
<evidence type="ECO:0000256" key="3">
    <source>
        <dbReference type="ARBA" id="ARBA00023027"/>
    </source>
</evidence>
<evidence type="ECO:0000313" key="8">
    <source>
        <dbReference type="Proteomes" id="UP000789803"/>
    </source>
</evidence>
<evidence type="ECO:0000259" key="6">
    <source>
        <dbReference type="Pfam" id="PF02826"/>
    </source>
</evidence>
<dbReference type="EMBL" id="CAJHOF010000007">
    <property type="protein sequence ID" value="CAD7288375.1"/>
    <property type="molecule type" value="Genomic_DNA"/>
</dbReference>
<dbReference type="Pfam" id="PF00389">
    <property type="entry name" value="2-Hacid_dh"/>
    <property type="match status" value="1"/>
</dbReference>
<feature type="domain" description="D-isomer specific 2-hydroxyacid dehydrogenase NAD-binding" evidence="6">
    <location>
        <begin position="105"/>
        <end position="284"/>
    </location>
</feature>
<dbReference type="CDD" id="cd12162">
    <property type="entry name" value="2-Hacid_dh_4"/>
    <property type="match status" value="1"/>
</dbReference>
<dbReference type="Gene3D" id="3.40.50.720">
    <property type="entry name" value="NAD(P)-binding Rossmann-like Domain"/>
    <property type="match status" value="2"/>
</dbReference>